<reference evidence="3 5" key="1">
    <citation type="journal article" date="2015" name="Biotechnol. Bioeng.">
        <title>Genome sequence and phenotypic characterization of Caulobacter segnis.</title>
        <authorList>
            <person name="Patel S."/>
            <person name="Fletcher B."/>
            <person name="Scott D.C."/>
            <person name="Ely B."/>
        </authorList>
    </citation>
    <scope>NUCLEOTIDE SEQUENCE [LARGE SCALE GENOMIC DNA]</scope>
    <source>
        <strain evidence="3 5">PS02</strain>
    </source>
</reference>
<keyword evidence="3" id="KW-0378">Hydrolase</keyword>
<feature type="transmembrane region" description="Helical" evidence="1">
    <location>
        <begin position="85"/>
        <end position="112"/>
    </location>
</feature>
<dbReference type="GO" id="GO:0080120">
    <property type="term" value="P:CAAX-box protein maturation"/>
    <property type="evidence" value="ECO:0007669"/>
    <property type="project" value="UniProtKB-ARBA"/>
</dbReference>
<sequence>MDFELLKGTRTRYLFLKILCILALGIGILVVLGKIFKVHLTDSYIEICALIITVLWFLITLKFMKNNNINVYDFVKKPSKKGFALELPVNLIITYMGGTGFILIMLALVNYINPTMLSNVQSNLVNKSPELNTNFIIGISFISTVIIAPIAEEFIFRGVLMGRLYNKYGIGKSIFFSSVIFFAMHLNINPMLLLLGISCALLVYKYKSLVPSIILHMCNNFITFINGLKSSGGGNNFLNVNSSFMIAGIILFIIYVLYSYRNYRKCKKAF</sequence>
<evidence type="ECO:0000256" key="1">
    <source>
        <dbReference type="SAM" id="Phobius"/>
    </source>
</evidence>
<dbReference type="RefSeq" id="WP_063602150.1">
    <property type="nucleotide sequence ID" value="NZ_LITQ01000032.1"/>
</dbReference>
<feature type="transmembrane region" description="Helical" evidence="1">
    <location>
        <begin position="237"/>
        <end position="258"/>
    </location>
</feature>
<dbReference type="InterPro" id="IPR003675">
    <property type="entry name" value="Rce1/LyrA-like_dom"/>
</dbReference>
<feature type="transmembrane region" description="Helical" evidence="1">
    <location>
        <begin position="173"/>
        <end position="204"/>
    </location>
</feature>
<feature type="transmembrane region" description="Helical" evidence="1">
    <location>
        <begin position="12"/>
        <end position="32"/>
    </location>
</feature>
<feature type="domain" description="CAAX prenyl protease 2/Lysostaphin resistance protein A-like" evidence="2">
    <location>
        <begin position="140"/>
        <end position="222"/>
    </location>
</feature>
<dbReference type="GO" id="GO:0006508">
    <property type="term" value="P:proteolysis"/>
    <property type="evidence" value="ECO:0007669"/>
    <property type="project" value="UniProtKB-KW"/>
</dbReference>
<dbReference type="PANTHER" id="PTHR43592:SF15">
    <property type="entry name" value="CAAX AMINO TERMINAL PROTEASE FAMILY PROTEIN"/>
    <property type="match status" value="1"/>
</dbReference>
<evidence type="ECO:0000313" key="4">
    <source>
        <dbReference type="EMBL" id="OBR92763.1"/>
    </source>
</evidence>
<keyword evidence="1" id="KW-0812">Transmembrane</keyword>
<comment type="caution">
    <text evidence="3">The sequence shown here is derived from an EMBL/GenBank/DDBJ whole genome shotgun (WGS) entry which is preliminary data.</text>
</comment>
<name>A0A168R6P4_9CLOT</name>
<organism evidence="3 5">
    <name type="scientific">Clostridium coskatii</name>
    <dbReference type="NCBI Taxonomy" id="1705578"/>
    <lineage>
        <taxon>Bacteria</taxon>
        <taxon>Bacillati</taxon>
        <taxon>Bacillota</taxon>
        <taxon>Clostridia</taxon>
        <taxon>Eubacteriales</taxon>
        <taxon>Clostridiaceae</taxon>
        <taxon>Clostridium</taxon>
    </lineage>
</organism>
<accession>A0A168R6P4</accession>
<dbReference type="EMBL" id="LITQ01000032">
    <property type="protein sequence ID" value="OAA90121.1"/>
    <property type="molecule type" value="Genomic_DNA"/>
</dbReference>
<dbReference type="PATRIC" id="fig|1705578.3.peg.2470"/>
<dbReference type="GO" id="GO:0004175">
    <property type="term" value="F:endopeptidase activity"/>
    <property type="evidence" value="ECO:0007669"/>
    <property type="project" value="UniProtKB-ARBA"/>
</dbReference>
<keyword evidence="1" id="KW-0472">Membrane</keyword>
<dbReference type="EMBL" id="LROR01000055">
    <property type="protein sequence ID" value="OBR92763.1"/>
    <property type="molecule type" value="Genomic_DNA"/>
</dbReference>
<evidence type="ECO:0000259" key="2">
    <source>
        <dbReference type="Pfam" id="PF02517"/>
    </source>
</evidence>
<dbReference type="Proteomes" id="UP000077384">
    <property type="component" value="Unassembled WGS sequence"/>
</dbReference>
<evidence type="ECO:0000313" key="3">
    <source>
        <dbReference type="EMBL" id="OAA90121.1"/>
    </source>
</evidence>
<dbReference type="PANTHER" id="PTHR43592">
    <property type="entry name" value="CAAX AMINO TERMINAL PROTEASE"/>
    <property type="match status" value="1"/>
</dbReference>
<proteinExistence type="predicted"/>
<reference evidence="4 6" key="2">
    <citation type="journal article" date="2016" name="Front. Microbiol.">
        <title>Industrial Acetogenic Biocatalysts: A Comparative Metabolic and Genomic Analysis.</title>
        <authorList>
            <person name="Bengelsdorf F."/>
            <person name="Poehlein A."/>
            <person name="Sonja S."/>
            <person name="Erz C."/>
            <person name="Hummel T."/>
            <person name="Hoffmeister S."/>
            <person name="Daniel R."/>
            <person name="Durre P."/>
        </authorList>
    </citation>
    <scope>NUCLEOTIDE SEQUENCE [LARGE SCALE GENOMIC DNA]</scope>
    <source>
        <strain evidence="4 6">PTA-10522</strain>
    </source>
</reference>
<feature type="transmembrane region" description="Helical" evidence="1">
    <location>
        <begin position="44"/>
        <end position="64"/>
    </location>
</feature>
<protein>
    <submittedName>
        <fullName evidence="3">CAAX amino terminal protease self-immunity</fullName>
    </submittedName>
</protein>
<dbReference type="AlphaFoldDB" id="A0A168R6P4"/>
<feature type="transmembrane region" description="Helical" evidence="1">
    <location>
        <begin position="132"/>
        <end position="152"/>
    </location>
</feature>
<evidence type="ECO:0000313" key="6">
    <source>
        <dbReference type="Proteomes" id="UP000093694"/>
    </source>
</evidence>
<evidence type="ECO:0000313" key="5">
    <source>
        <dbReference type="Proteomes" id="UP000077384"/>
    </source>
</evidence>
<keyword evidence="1" id="KW-1133">Transmembrane helix</keyword>
<dbReference type="Pfam" id="PF02517">
    <property type="entry name" value="Rce1-like"/>
    <property type="match status" value="1"/>
</dbReference>
<keyword evidence="3" id="KW-0645">Protease</keyword>
<keyword evidence="6" id="KW-1185">Reference proteome</keyword>
<gene>
    <name evidence="4" type="ORF">CLCOS_28250</name>
    <name evidence="3" type="ORF">WX73_02209</name>
</gene>
<dbReference type="Proteomes" id="UP000093694">
    <property type="component" value="Unassembled WGS sequence"/>
</dbReference>